<dbReference type="OrthoDB" id="5510929at2"/>
<evidence type="ECO:0000313" key="1">
    <source>
        <dbReference type="EMBL" id="SMF52775.1"/>
    </source>
</evidence>
<dbReference type="InterPro" id="IPR025921">
    <property type="entry name" value="HmuY"/>
</dbReference>
<organism evidence="1 2">
    <name type="scientific">Pseudobacteriovorax antillogorgiicola</name>
    <dbReference type="NCBI Taxonomy" id="1513793"/>
    <lineage>
        <taxon>Bacteria</taxon>
        <taxon>Pseudomonadati</taxon>
        <taxon>Bdellovibrionota</taxon>
        <taxon>Oligoflexia</taxon>
        <taxon>Oligoflexales</taxon>
        <taxon>Pseudobacteriovoracaceae</taxon>
        <taxon>Pseudobacteriovorax</taxon>
    </lineage>
</organism>
<proteinExistence type="predicted"/>
<dbReference type="PROSITE" id="PS51257">
    <property type="entry name" value="PROKAR_LIPOPROTEIN"/>
    <property type="match status" value="1"/>
</dbReference>
<reference evidence="2" key="1">
    <citation type="submission" date="2017-04" db="EMBL/GenBank/DDBJ databases">
        <authorList>
            <person name="Varghese N."/>
            <person name="Submissions S."/>
        </authorList>
    </citation>
    <scope>NUCLEOTIDE SEQUENCE [LARGE SCALE GENOMIC DNA]</scope>
    <source>
        <strain evidence="2">RKEM611</strain>
    </source>
</reference>
<dbReference type="Proteomes" id="UP000192907">
    <property type="component" value="Unassembled WGS sequence"/>
</dbReference>
<evidence type="ECO:0000313" key="2">
    <source>
        <dbReference type="Proteomes" id="UP000192907"/>
    </source>
</evidence>
<dbReference type="Pfam" id="PF14064">
    <property type="entry name" value="HmuY"/>
    <property type="match status" value="1"/>
</dbReference>
<keyword evidence="2" id="KW-1185">Reference proteome</keyword>
<sequence length="183" mass="20142">MKMIVTLALPLLILQGCGDSGDDSQEQTINEATDLTSNDSISIDATAEDAWIYLDLDQDTLAVDEAGPWDIAIQRYRIKLNQASTPPTAAAILEGSIGSVSSPGRDAFQVDQEAEKPEDGYVFNGEDAWYDYDINSHVLTPKPSRVYVVYTTDHQLYGMSFLGYYDNVGTPAHVSFQIQKIEP</sequence>
<name>A0A1Y6CA63_9BACT</name>
<protein>
    <submittedName>
        <fullName evidence="1">HmuY protein</fullName>
    </submittedName>
</protein>
<dbReference type="AlphaFoldDB" id="A0A1Y6CA63"/>
<accession>A0A1Y6CA63</accession>
<dbReference type="RefSeq" id="WP_132321754.1">
    <property type="nucleotide sequence ID" value="NZ_FWZT01000016.1"/>
</dbReference>
<gene>
    <name evidence="1" type="ORF">SAMN06296036_11682</name>
</gene>
<dbReference type="CDD" id="cd12105">
    <property type="entry name" value="HmuY"/>
    <property type="match status" value="1"/>
</dbReference>
<dbReference type="EMBL" id="FWZT01000016">
    <property type="protein sequence ID" value="SMF52775.1"/>
    <property type="molecule type" value="Genomic_DNA"/>
</dbReference>
<dbReference type="STRING" id="1513793.SAMN06296036_11682"/>